<dbReference type="EMBL" id="CM046393">
    <property type="protein sequence ID" value="KAI8551455.1"/>
    <property type="molecule type" value="Genomic_DNA"/>
</dbReference>
<accession>A0ACC0NE24</accession>
<evidence type="ECO:0000313" key="1">
    <source>
        <dbReference type="EMBL" id="KAI8551455.1"/>
    </source>
</evidence>
<dbReference type="Proteomes" id="UP001062846">
    <property type="component" value="Chromosome 6"/>
</dbReference>
<organism evidence="1 2">
    <name type="scientific">Rhododendron molle</name>
    <name type="common">Chinese azalea</name>
    <name type="synonym">Azalea mollis</name>
    <dbReference type="NCBI Taxonomy" id="49168"/>
    <lineage>
        <taxon>Eukaryota</taxon>
        <taxon>Viridiplantae</taxon>
        <taxon>Streptophyta</taxon>
        <taxon>Embryophyta</taxon>
        <taxon>Tracheophyta</taxon>
        <taxon>Spermatophyta</taxon>
        <taxon>Magnoliopsida</taxon>
        <taxon>eudicotyledons</taxon>
        <taxon>Gunneridae</taxon>
        <taxon>Pentapetalae</taxon>
        <taxon>asterids</taxon>
        <taxon>Ericales</taxon>
        <taxon>Ericaceae</taxon>
        <taxon>Ericoideae</taxon>
        <taxon>Rhodoreae</taxon>
        <taxon>Rhododendron</taxon>
    </lineage>
</organism>
<sequence>MIFELEVTYTKNKTGTYIIGADGRKSYRRSAGPSPATGRPINKKTKGAYVRINGIRGV</sequence>
<protein>
    <submittedName>
        <fullName evidence="1">Uncharacterized protein</fullName>
    </submittedName>
</protein>
<gene>
    <name evidence="1" type="ORF">RHMOL_Rhmol06G0187100</name>
</gene>
<comment type="caution">
    <text evidence="1">The sequence shown here is derived from an EMBL/GenBank/DDBJ whole genome shotgun (WGS) entry which is preliminary data.</text>
</comment>
<proteinExistence type="predicted"/>
<evidence type="ECO:0000313" key="2">
    <source>
        <dbReference type="Proteomes" id="UP001062846"/>
    </source>
</evidence>
<reference evidence="1" key="1">
    <citation type="submission" date="2022-02" db="EMBL/GenBank/DDBJ databases">
        <title>Plant Genome Project.</title>
        <authorList>
            <person name="Zhang R.-G."/>
        </authorList>
    </citation>
    <scope>NUCLEOTIDE SEQUENCE</scope>
    <source>
        <strain evidence="1">AT1</strain>
    </source>
</reference>
<name>A0ACC0NE24_RHOML</name>
<keyword evidence="2" id="KW-1185">Reference proteome</keyword>